<name>A0A9X0CFL8_9CNID</name>
<comment type="caution">
    <text evidence="1">The sequence shown here is derived from an EMBL/GenBank/DDBJ whole genome shotgun (WGS) entry which is preliminary data.</text>
</comment>
<organism evidence="1 2">
    <name type="scientific">Desmophyllum pertusum</name>
    <dbReference type="NCBI Taxonomy" id="174260"/>
    <lineage>
        <taxon>Eukaryota</taxon>
        <taxon>Metazoa</taxon>
        <taxon>Cnidaria</taxon>
        <taxon>Anthozoa</taxon>
        <taxon>Hexacorallia</taxon>
        <taxon>Scleractinia</taxon>
        <taxon>Caryophylliina</taxon>
        <taxon>Caryophylliidae</taxon>
        <taxon>Desmophyllum</taxon>
    </lineage>
</organism>
<gene>
    <name evidence="1" type="ORF">OS493_013369</name>
</gene>
<accession>A0A9X0CFL8</accession>
<evidence type="ECO:0000313" key="2">
    <source>
        <dbReference type="Proteomes" id="UP001163046"/>
    </source>
</evidence>
<proteinExistence type="predicted"/>
<dbReference type="EMBL" id="MU827783">
    <property type="protein sequence ID" value="KAJ7335999.1"/>
    <property type="molecule type" value="Genomic_DNA"/>
</dbReference>
<sequence length="83" mass="9222">MLVVISPLNSLIADQISSCERMGIKACKVDMESTISLQKGCELPTVVREPRGELPDKKGEKPFRESYGRIGHLRGFTRAPFCV</sequence>
<keyword evidence="2" id="KW-1185">Reference proteome</keyword>
<dbReference type="Proteomes" id="UP001163046">
    <property type="component" value="Unassembled WGS sequence"/>
</dbReference>
<evidence type="ECO:0000313" key="1">
    <source>
        <dbReference type="EMBL" id="KAJ7335999.1"/>
    </source>
</evidence>
<protein>
    <submittedName>
        <fullName evidence="1">Uncharacterized protein</fullName>
    </submittedName>
</protein>
<dbReference type="OrthoDB" id="5969256at2759"/>
<dbReference type="Gene3D" id="3.40.50.300">
    <property type="entry name" value="P-loop containing nucleotide triphosphate hydrolases"/>
    <property type="match status" value="1"/>
</dbReference>
<reference evidence="1" key="1">
    <citation type="submission" date="2023-01" db="EMBL/GenBank/DDBJ databases">
        <title>Genome assembly of the deep-sea coral Lophelia pertusa.</title>
        <authorList>
            <person name="Herrera S."/>
            <person name="Cordes E."/>
        </authorList>
    </citation>
    <scope>NUCLEOTIDE SEQUENCE</scope>
    <source>
        <strain evidence="1">USNM1676648</strain>
        <tissue evidence="1">Polyp</tissue>
    </source>
</reference>
<dbReference type="AlphaFoldDB" id="A0A9X0CFL8"/>
<dbReference type="InterPro" id="IPR027417">
    <property type="entry name" value="P-loop_NTPase"/>
</dbReference>